<proteinExistence type="predicted"/>
<dbReference type="STRING" id="429701.A0A2G9I5Z0"/>
<keyword evidence="5" id="KW-0418">Kinase</keyword>
<evidence type="ECO:0000256" key="1">
    <source>
        <dbReference type="ARBA" id="ARBA00012513"/>
    </source>
</evidence>
<evidence type="ECO:0000256" key="2">
    <source>
        <dbReference type="ARBA" id="ARBA00022527"/>
    </source>
</evidence>
<dbReference type="PANTHER" id="PTHR22967:SF57">
    <property type="entry name" value="AUXILIN, ISOFORM A-RELATED"/>
    <property type="match status" value="1"/>
</dbReference>
<dbReference type="GO" id="GO:0005737">
    <property type="term" value="C:cytoplasm"/>
    <property type="evidence" value="ECO:0007669"/>
    <property type="project" value="TreeGrafter"/>
</dbReference>
<evidence type="ECO:0000256" key="4">
    <source>
        <dbReference type="ARBA" id="ARBA00022741"/>
    </source>
</evidence>
<sequence length="342" mass="38519">MEMGIEEDSIRKDTMPAHGTPEAEGGLSAMILLLHFFMDLFWRELRNEKVDIWNSLPDRPAEMPQHSTDVLEHAKDSEARPKYDEDVTDHKSSGNEKIMTPQIERSFEPPLVQKNSQVRSLNGSADSATKNLNLFPVQNNPYNAFVAEFNTNKQSPSSNCQKPDKEGTLEAEVEKLKEQLAQVNAEKAEMTSKYEKLMAICRSQRQEIQDLKQALASRTPSPSRDSSRNIASSRGSHPFATPPNEKIEGTDSQPWQTFIEDPKPQTMPTNNAVRSVRTRNDQQNNQAASLTSDANTWGFETDSFKVVPTGSSQINLPVSELNKSQRFGESKSTEREVSNHRR</sequence>
<dbReference type="EMBL" id="NKXS01000294">
    <property type="protein sequence ID" value="PIN25173.1"/>
    <property type="molecule type" value="Genomic_DNA"/>
</dbReference>
<dbReference type="GO" id="GO:0005524">
    <property type="term" value="F:ATP binding"/>
    <property type="evidence" value="ECO:0007669"/>
    <property type="project" value="UniProtKB-KW"/>
</dbReference>
<organism evidence="10 11">
    <name type="scientific">Handroanthus impetiginosus</name>
    <dbReference type="NCBI Taxonomy" id="429701"/>
    <lineage>
        <taxon>Eukaryota</taxon>
        <taxon>Viridiplantae</taxon>
        <taxon>Streptophyta</taxon>
        <taxon>Embryophyta</taxon>
        <taxon>Tracheophyta</taxon>
        <taxon>Spermatophyta</taxon>
        <taxon>Magnoliopsida</taxon>
        <taxon>eudicotyledons</taxon>
        <taxon>Gunneridae</taxon>
        <taxon>Pentapetalae</taxon>
        <taxon>asterids</taxon>
        <taxon>lamiids</taxon>
        <taxon>Lamiales</taxon>
        <taxon>Bignoniaceae</taxon>
        <taxon>Crescentiina</taxon>
        <taxon>Tabebuia alliance</taxon>
        <taxon>Handroanthus</taxon>
    </lineage>
</organism>
<feature type="region of interest" description="Disordered" evidence="9">
    <location>
        <begin position="276"/>
        <end position="342"/>
    </location>
</feature>
<evidence type="ECO:0000256" key="7">
    <source>
        <dbReference type="ARBA" id="ARBA00047899"/>
    </source>
</evidence>
<gene>
    <name evidence="10" type="ORF">CDL12_02071</name>
</gene>
<dbReference type="Gene3D" id="1.10.287.1490">
    <property type="match status" value="1"/>
</dbReference>
<dbReference type="EC" id="2.7.11.1" evidence="1"/>
<feature type="region of interest" description="Disordered" evidence="9">
    <location>
        <begin position="1"/>
        <end position="22"/>
    </location>
</feature>
<evidence type="ECO:0000256" key="8">
    <source>
        <dbReference type="ARBA" id="ARBA00048679"/>
    </source>
</evidence>
<dbReference type="AlphaFoldDB" id="A0A2G9I5Z0"/>
<accession>A0A2G9I5Z0</accession>
<comment type="caution">
    <text evidence="10">The sequence shown here is derived from an EMBL/GenBank/DDBJ whole genome shotgun (WGS) entry which is preliminary data.</text>
</comment>
<keyword evidence="6" id="KW-0067">ATP-binding</keyword>
<keyword evidence="3" id="KW-0808">Transferase</keyword>
<reference evidence="11" key="1">
    <citation type="journal article" date="2018" name="Gigascience">
        <title>Genome assembly of the Pink Ipe (Handroanthus impetiginosus, Bignoniaceae), a highly valued, ecologically keystone Neotropical timber forest tree.</title>
        <authorList>
            <person name="Silva-Junior O.B."/>
            <person name="Grattapaglia D."/>
            <person name="Novaes E."/>
            <person name="Collevatti R.G."/>
        </authorList>
    </citation>
    <scope>NUCLEOTIDE SEQUENCE [LARGE SCALE GENOMIC DNA]</scope>
    <source>
        <strain evidence="11">cv. UFG-1</strain>
    </source>
</reference>
<keyword evidence="4" id="KW-0547">Nucleotide-binding</keyword>
<name>A0A2G9I5Z0_9LAMI</name>
<keyword evidence="2" id="KW-0723">Serine/threonine-protein kinase</keyword>
<dbReference type="GO" id="GO:0004674">
    <property type="term" value="F:protein serine/threonine kinase activity"/>
    <property type="evidence" value="ECO:0007669"/>
    <property type="project" value="UniProtKB-KW"/>
</dbReference>
<comment type="catalytic activity">
    <reaction evidence="7">
        <text>L-threonyl-[protein] + ATP = O-phospho-L-threonyl-[protein] + ADP + H(+)</text>
        <dbReference type="Rhea" id="RHEA:46608"/>
        <dbReference type="Rhea" id="RHEA-COMP:11060"/>
        <dbReference type="Rhea" id="RHEA-COMP:11605"/>
        <dbReference type="ChEBI" id="CHEBI:15378"/>
        <dbReference type="ChEBI" id="CHEBI:30013"/>
        <dbReference type="ChEBI" id="CHEBI:30616"/>
        <dbReference type="ChEBI" id="CHEBI:61977"/>
        <dbReference type="ChEBI" id="CHEBI:456216"/>
        <dbReference type="EC" id="2.7.11.1"/>
    </reaction>
</comment>
<evidence type="ECO:0000313" key="11">
    <source>
        <dbReference type="Proteomes" id="UP000231279"/>
    </source>
</evidence>
<feature type="compositionally biased region" description="Polar residues" evidence="9">
    <location>
        <begin position="309"/>
        <end position="325"/>
    </location>
</feature>
<evidence type="ECO:0000256" key="6">
    <source>
        <dbReference type="ARBA" id="ARBA00022840"/>
    </source>
</evidence>
<evidence type="ECO:0000313" key="10">
    <source>
        <dbReference type="EMBL" id="PIN25173.1"/>
    </source>
</evidence>
<feature type="compositionally biased region" description="Basic and acidic residues" evidence="9">
    <location>
        <begin position="326"/>
        <end position="342"/>
    </location>
</feature>
<protein>
    <recommendedName>
        <fullName evidence="1">non-specific serine/threonine protein kinase</fullName>
        <ecNumber evidence="1">2.7.11.1</ecNumber>
    </recommendedName>
</protein>
<evidence type="ECO:0000256" key="9">
    <source>
        <dbReference type="SAM" id="MobiDB-lite"/>
    </source>
</evidence>
<evidence type="ECO:0000256" key="3">
    <source>
        <dbReference type="ARBA" id="ARBA00022679"/>
    </source>
</evidence>
<comment type="catalytic activity">
    <reaction evidence="8">
        <text>L-seryl-[protein] + ATP = O-phospho-L-seryl-[protein] + ADP + H(+)</text>
        <dbReference type="Rhea" id="RHEA:17989"/>
        <dbReference type="Rhea" id="RHEA-COMP:9863"/>
        <dbReference type="Rhea" id="RHEA-COMP:11604"/>
        <dbReference type="ChEBI" id="CHEBI:15378"/>
        <dbReference type="ChEBI" id="CHEBI:29999"/>
        <dbReference type="ChEBI" id="CHEBI:30616"/>
        <dbReference type="ChEBI" id="CHEBI:83421"/>
        <dbReference type="ChEBI" id="CHEBI:456216"/>
        <dbReference type="EC" id="2.7.11.1"/>
    </reaction>
</comment>
<feature type="compositionally biased region" description="Polar residues" evidence="9">
    <location>
        <begin position="281"/>
        <end position="295"/>
    </location>
</feature>
<keyword evidence="11" id="KW-1185">Reference proteome</keyword>
<feature type="region of interest" description="Disordered" evidence="9">
    <location>
        <begin position="211"/>
        <end position="252"/>
    </location>
</feature>
<dbReference type="Proteomes" id="UP000231279">
    <property type="component" value="Unassembled WGS sequence"/>
</dbReference>
<dbReference type="OrthoDB" id="248923at2759"/>
<dbReference type="PANTHER" id="PTHR22967">
    <property type="entry name" value="SERINE/THREONINE PROTEIN KINASE"/>
    <property type="match status" value="1"/>
</dbReference>
<evidence type="ECO:0000256" key="5">
    <source>
        <dbReference type="ARBA" id="ARBA00022777"/>
    </source>
</evidence>